<comment type="caution">
    <text evidence="2">The sequence shown here is derived from an EMBL/GenBank/DDBJ whole genome shotgun (WGS) entry which is preliminary data.</text>
</comment>
<protein>
    <submittedName>
        <fullName evidence="2">Uncharacterized protein</fullName>
    </submittedName>
</protein>
<organism evidence="2 3">
    <name type="scientific">Streptomyces albiflavescens</name>
    <dbReference type="NCBI Taxonomy" id="1623582"/>
    <lineage>
        <taxon>Bacteria</taxon>
        <taxon>Bacillati</taxon>
        <taxon>Actinomycetota</taxon>
        <taxon>Actinomycetes</taxon>
        <taxon>Kitasatosporales</taxon>
        <taxon>Streptomycetaceae</taxon>
        <taxon>Streptomyces</taxon>
    </lineage>
</organism>
<name>A0A917Y3A4_9ACTN</name>
<dbReference type="AlphaFoldDB" id="A0A917Y3A4"/>
<proteinExistence type="predicted"/>
<dbReference type="EMBL" id="BMMM01000005">
    <property type="protein sequence ID" value="GGN64519.1"/>
    <property type="molecule type" value="Genomic_DNA"/>
</dbReference>
<reference evidence="2 3" key="1">
    <citation type="journal article" date="2014" name="Int. J. Syst. Evol. Microbiol.">
        <title>Complete genome sequence of Corynebacterium casei LMG S-19264T (=DSM 44701T), isolated from a smear-ripened cheese.</title>
        <authorList>
            <consortium name="US DOE Joint Genome Institute (JGI-PGF)"/>
            <person name="Walter F."/>
            <person name="Albersmeier A."/>
            <person name="Kalinowski J."/>
            <person name="Ruckert C."/>
        </authorList>
    </citation>
    <scope>NUCLEOTIDE SEQUENCE [LARGE SCALE GENOMIC DNA]</scope>
    <source>
        <strain evidence="2 3">CGMCC 4.7111</strain>
    </source>
</reference>
<dbReference type="Proteomes" id="UP000600365">
    <property type="component" value="Unassembled WGS sequence"/>
</dbReference>
<evidence type="ECO:0000313" key="3">
    <source>
        <dbReference type="Proteomes" id="UP000600365"/>
    </source>
</evidence>
<accession>A0A917Y3A4</accession>
<gene>
    <name evidence="2" type="ORF">GCM10011579_033980</name>
</gene>
<keyword evidence="3" id="KW-1185">Reference proteome</keyword>
<evidence type="ECO:0000313" key="2">
    <source>
        <dbReference type="EMBL" id="GGN64519.1"/>
    </source>
</evidence>
<feature type="compositionally biased region" description="Basic residues" evidence="1">
    <location>
        <begin position="100"/>
        <end position="111"/>
    </location>
</feature>
<sequence length="111" mass="12554">MWHRGRKVWPVAFPRGDGPEPLCASFVENLGRNSLTATPWLAPDQREASQNLAALEDLVRTYANEIQALTLANEELAADNRRLGQAVERASETASPLQHTAKRRRLHRCRR</sequence>
<feature type="region of interest" description="Disordered" evidence="1">
    <location>
        <begin position="89"/>
        <end position="111"/>
    </location>
</feature>
<evidence type="ECO:0000256" key="1">
    <source>
        <dbReference type="SAM" id="MobiDB-lite"/>
    </source>
</evidence>